<accession>A0A1N7PLB3</accession>
<dbReference type="Proteomes" id="UP000185639">
    <property type="component" value="Unassembled WGS sequence"/>
</dbReference>
<proteinExistence type="predicted"/>
<keyword evidence="1" id="KW-0812">Transmembrane</keyword>
<name>A0A1N7PLB3_9GAMM</name>
<reference evidence="3" key="1">
    <citation type="submission" date="2017-01" db="EMBL/GenBank/DDBJ databases">
        <authorList>
            <person name="Varghese N."/>
            <person name="Submissions S."/>
        </authorList>
    </citation>
    <scope>NUCLEOTIDE SEQUENCE [LARGE SCALE GENOMIC DNA]</scope>
    <source>
        <strain evidence="3">DSM 24913</strain>
    </source>
</reference>
<gene>
    <name evidence="2" type="ORF">SAMN05421686_11062</name>
</gene>
<evidence type="ECO:0000313" key="3">
    <source>
        <dbReference type="Proteomes" id="UP000185639"/>
    </source>
</evidence>
<dbReference type="RefSeq" id="WP_076517340.1">
    <property type="nucleotide sequence ID" value="NZ_FTOH01000010.1"/>
</dbReference>
<feature type="transmembrane region" description="Helical" evidence="1">
    <location>
        <begin position="67"/>
        <end position="88"/>
    </location>
</feature>
<keyword evidence="3" id="KW-1185">Reference proteome</keyword>
<organism evidence="2 3">
    <name type="scientific">Thalassolituus maritimus</name>
    <dbReference type="NCBI Taxonomy" id="484498"/>
    <lineage>
        <taxon>Bacteria</taxon>
        <taxon>Pseudomonadati</taxon>
        <taxon>Pseudomonadota</taxon>
        <taxon>Gammaproteobacteria</taxon>
        <taxon>Oceanospirillales</taxon>
        <taxon>Oceanospirillaceae</taxon>
        <taxon>Thalassolituus</taxon>
    </lineage>
</organism>
<keyword evidence="1" id="KW-0472">Membrane</keyword>
<evidence type="ECO:0000256" key="1">
    <source>
        <dbReference type="SAM" id="Phobius"/>
    </source>
</evidence>
<feature type="transmembrane region" description="Helical" evidence="1">
    <location>
        <begin position="180"/>
        <end position="203"/>
    </location>
</feature>
<feature type="transmembrane region" description="Helical" evidence="1">
    <location>
        <begin position="15"/>
        <end position="37"/>
    </location>
</feature>
<dbReference type="EMBL" id="FTOH01000010">
    <property type="protein sequence ID" value="SIT11356.1"/>
    <property type="molecule type" value="Genomic_DNA"/>
</dbReference>
<dbReference type="AlphaFoldDB" id="A0A1N7PLB3"/>
<sequence length="224" mass="25967">MSQSYPFYDLTRFTWLTNIVSVFPGALCVAGLVHGFWSWQELSALQDSTALTSLTVGMREQLQTDTLIREAQVMTTLVLVLFYTYWVYYSSRNMMSLFEEHTRSTKQSFKLFFSLLKRLHKITRLIDAMRYDSIPPDHDHKPAAWLLPVWSLSLVSANVCKLTAVYMMSSAATIADFKTVMLWAFSAYAFYLVFYIVTARITFEVVWLQKLSHDYHSIRLSDAD</sequence>
<evidence type="ECO:0008006" key="4">
    <source>
        <dbReference type="Google" id="ProtNLM"/>
    </source>
</evidence>
<keyword evidence="1" id="KW-1133">Transmembrane helix</keyword>
<evidence type="ECO:0000313" key="2">
    <source>
        <dbReference type="EMBL" id="SIT11356.1"/>
    </source>
</evidence>
<protein>
    <recommendedName>
        <fullName evidence="4">DUF4328 domain-containing protein</fullName>
    </recommendedName>
</protein>
<feature type="transmembrane region" description="Helical" evidence="1">
    <location>
        <begin position="145"/>
        <end position="168"/>
    </location>
</feature>